<feature type="transmembrane region" description="Helical" evidence="8">
    <location>
        <begin position="296"/>
        <end position="314"/>
    </location>
</feature>
<accession>A0A2N9JF97</accession>
<keyword evidence="3" id="KW-0813">Transport</keyword>
<dbReference type="EMBL" id="LT985188">
    <property type="protein sequence ID" value="SPD86056.1"/>
    <property type="molecule type" value="Genomic_DNA"/>
</dbReference>
<sequence>MVLLVALAAAVLASLAVGTRAIPPAEVLQILLGNDTGANASVINDLRVPRTLIGLVAGAALGVSGALIQAVTRNPLADPGILGVNAGAAFAMAIGTGLAGVTGSFGTLALAYAGAFGASVLVYAIGSLGADGGSPVRLILAGVALGAVLAGITSAIVLTDRARFAGMTAWQSGSLLDRDVGLLTWAGPLVLLGLGVALAIGSSLNAIALGDDLASALGARVVRTRVFAVLAVMLLAGSATALAGPISFVGLMVPHAVRWIVGPDQRWIIAHSVLAAPVLLLLADVAGRVVMPPGELPAGIVTALIGAPVLIVLVRRRRASEL</sequence>
<evidence type="ECO:0000256" key="7">
    <source>
        <dbReference type="ARBA" id="ARBA00023136"/>
    </source>
</evidence>
<dbReference type="KEGG" id="mgg:MPLG2_1020"/>
<keyword evidence="10" id="KW-1185">Reference proteome</keyword>
<evidence type="ECO:0000256" key="2">
    <source>
        <dbReference type="ARBA" id="ARBA00007935"/>
    </source>
</evidence>
<dbReference type="GO" id="GO:0033214">
    <property type="term" value="P:siderophore-iron import into cell"/>
    <property type="evidence" value="ECO:0007669"/>
    <property type="project" value="TreeGrafter"/>
</dbReference>
<keyword evidence="6 8" id="KW-1133">Transmembrane helix</keyword>
<evidence type="ECO:0000256" key="4">
    <source>
        <dbReference type="ARBA" id="ARBA00022475"/>
    </source>
</evidence>
<evidence type="ECO:0000256" key="3">
    <source>
        <dbReference type="ARBA" id="ARBA00022448"/>
    </source>
</evidence>
<feature type="transmembrane region" description="Helical" evidence="8">
    <location>
        <begin position="180"/>
        <end position="207"/>
    </location>
</feature>
<keyword evidence="7 8" id="KW-0472">Membrane</keyword>
<evidence type="ECO:0000256" key="8">
    <source>
        <dbReference type="SAM" id="Phobius"/>
    </source>
</evidence>
<gene>
    <name evidence="9" type="primary">fepD</name>
    <name evidence="9" type="ORF">MPLG2_1020</name>
</gene>
<name>A0A2N9JF97_9ACTN</name>
<dbReference type="AlphaFoldDB" id="A0A2N9JF97"/>
<evidence type="ECO:0000313" key="9">
    <source>
        <dbReference type="EMBL" id="SPD86056.1"/>
    </source>
</evidence>
<comment type="subcellular location">
    <subcellularLocation>
        <location evidence="1">Cell membrane</location>
        <topology evidence="1">Multi-pass membrane protein</topology>
    </subcellularLocation>
</comment>
<dbReference type="PANTHER" id="PTHR30472">
    <property type="entry name" value="FERRIC ENTEROBACTIN TRANSPORT SYSTEM PERMEASE PROTEIN"/>
    <property type="match status" value="1"/>
</dbReference>
<dbReference type="CDD" id="cd06550">
    <property type="entry name" value="TM_ABC_iron-siderophores_like"/>
    <property type="match status" value="1"/>
</dbReference>
<evidence type="ECO:0000256" key="1">
    <source>
        <dbReference type="ARBA" id="ARBA00004651"/>
    </source>
</evidence>
<feature type="transmembrane region" description="Helical" evidence="8">
    <location>
        <begin position="108"/>
        <end position="126"/>
    </location>
</feature>
<evidence type="ECO:0000313" key="10">
    <source>
        <dbReference type="Proteomes" id="UP000238164"/>
    </source>
</evidence>
<dbReference type="PANTHER" id="PTHR30472:SF1">
    <property type="entry name" value="FE(3+) DICITRATE TRANSPORT SYSTEM PERMEASE PROTEIN FECC-RELATED"/>
    <property type="match status" value="1"/>
</dbReference>
<dbReference type="Proteomes" id="UP000238164">
    <property type="component" value="Chromosome 1"/>
</dbReference>
<dbReference type="SUPFAM" id="SSF81345">
    <property type="entry name" value="ABC transporter involved in vitamin B12 uptake, BtuC"/>
    <property type="match status" value="1"/>
</dbReference>
<dbReference type="InterPro" id="IPR037294">
    <property type="entry name" value="ABC_BtuC-like"/>
</dbReference>
<feature type="transmembrane region" description="Helical" evidence="8">
    <location>
        <begin position="138"/>
        <end position="159"/>
    </location>
</feature>
<organism evidence="9 10">
    <name type="scientific">Micropruina glycogenica</name>
    <dbReference type="NCBI Taxonomy" id="75385"/>
    <lineage>
        <taxon>Bacteria</taxon>
        <taxon>Bacillati</taxon>
        <taxon>Actinomycetota</taxon>
        <taxon>Actinomycetes</taxon>
        <taxon>Propionibacteriales</taxon>
        <taxon>Nocardioidaceae</taxon>
        <taxon>Micropruina</taxon>
    </lineage>
</organism>
<keyword evidence="5 8" id="KW-0812">Transmembrane</keyword>
<dbReference type="GO" id="GO:0022857">
    <property type="term" value="F:transmembrane transporter activity"/>
    <property type="evidence" value="ECO:0007669"/>
    <property type="project" value="InterPro"/>
</dbReference>
<dbReference type="GO" id="GO:0005886">
    <property type="term" value="C:plasma membrane"/>
    <property type="evidence" value="ECO:0007669"/>
    <property type="project" value="UniProtKB-SubCell"/>
</dbReference>
<evidence type="ECO:0000256" key="5">
    <source>
        <dbReference type="ARBA" id="ARBA00022692"/>
    </source>
</evidence>
<reference evidence="9 10" key="1">
    <citation type="submission" date="2018-02" db="EMBL/GenBank/DDBJ databases">
        <authorList>
            <person name="Cohen D.B."/>
            <person name="Kent A.D."/>
        </authorList>
    </citation>
    <scope>NUCLEOTIDE SEQUENCE [LARGE SCALE GENOMIC DNA]</scope>
    <source>
        <strain evidence="9">1</strain>
    </source>
</reference>
<comment type="similarity">
    <text evidence="2">Belongs to the binding-protein-dependent transport system permease family. FecCD subfamily.</text>
</comment>
<keyword evidence="4" id="KW-1003">Cell membrane</keyword>
<feature type="transmembrane region" description="Helical" evidence="8">
    <location>
        <begin position="81"/>
        <end position="101"/>
    </location>
</feature>
<dbReference type="Pfam" id="PF01032">
    <property type="entry name" value="FecCD"/>
    <property type="match status" value="1"/>
</dbReference>
<dbReference type="FunFam" id="1.10.3470.10:FF:000001">
    <property type="entry name" value="Vitamin B12 ABC transporter permease BtuC"/>
    <property type="match status" value="1"/>
</dbReference>
<evidence type="ECO:0000256" key="6">
    <source>
        <dbReference type="ARBA" id="ARBA00022989"/>
    </source>
</evidence>
<dbReference type="InterPro" id="IPR000522">
    <property type="entry name" value="ABC_transptr_permease_BtuC"/>
</dbReference>
<feature type="transmembrane region" description="Helical" evidence="8">
    <location>
        <begin position="227"/>
        <end position="255"/>
    </location>
</feature>
<proteinExistence type="inferred from homology"/>
<dbReference type="Gene3D" id="1.10.3470.10">
    <property type="entry name" value="ABC transporter involved in vitamin B12 uptake, BtuC"/>
    <property type="match status" value="1"/>
</dbReference>
<protein>
    <submittedName>
        <fullName evidence="9">Iron-enterobactin transporter subunit membrane component of ABC superfamily</fullName>
    </submittedName>
</protein>